<reference evidence="3 4" key="1">
    <citation type="submission" date="2018-11" db="EMBL/GenBank/DDBJ databases">
        <title>Genome assembly of Steccherinum ochraceum LE-BIN_3174, the white-rot fungus of the Steccherinaceae family (The Residual Polyporoid clade, Polyporales, Basidiomycota).</title>
        <authorList>
            <person name="Fedorova T.V."/>
            <person name="Glazunova O.A."/>
            <person name="Landesman E.O."/>
            <person name="Moiseenko K.V."/>
            <person name="Psurtseva N.V."/>
            <person name="Savinova O.S."/>
            <person name="Shakhova N.V."/>
            <person name="Tyazhelova T.V."/>
            <person name="Vasina D.V."/>
        </authorList>
    </citation>
    <scope>NUCLEOTIDE SEQUENCE [LARGE SCALE GENOMIC DNA]</scope>
    <source>
        <strain evidence="3 4">LE-BIN_3174</strain>
    </source>
</reference>
<accession>A0A4R0R933</accession>
<feature type="compositionally biased region" description="Pro residues" evidence="2">
    <location>
        <begin position="45"/>
        <end position="60"/>
    </location>
</feature>
<feature type="region of interest" description="Disordered" evidence="2">
    <location>
        <begin position="1"/>
        <end position="76"/>
    </location>
</feature>
<dbReference type="Proteomes" id="UP000292702">
    <property type="component" value="Unassembled WGS sequence"/>
</dbReference>
<keyword evidence="1" id="KW-0175">Coiled coil</keyword>
<evidence type="ECO:0000313" key="3">
    <source>
        <dbReference type="EMBL" id="TCD61685.1"/>
    </source>
</evidence>
<dbReference type="AlphaFoldDB" id="A0A4R0R933"/>
<feature type="compositionally biased region" description="Low complexity" evidence="2">
    <location>
        <begin position="21"/>
        <end position="37"/>
    </location>
</feature>
<feature type="region of interest" description="Disordered" evidence="2">
    <location>
        <begin position="94"/>
        <end position="146"/>
    </location>
</feature>
<organism evidence="3 4">
    <name type="scientific">Steccherinum ochraceum</name>
    <dbReference type="NCBI Taxonomy" id="92696"/>
    <lineage>
        <taxon>Eukaryota</taxon>
        <taxon>Fungi</taxon>
        <taxon>Dikarya</taxon>
        <taxon>Basidiomycota</taxon>
        <taxon>Agaricomycotina</taxon>
        <taxon>Agaricomycetes</taxon>
        <taxon>Polyporales</taxon>
        <taxon>Steccherinaceae</taxon>
        <taxon>Steccherinum</taxon>
    </lineage>
</organism>
<protein>
    <submittedName>
        <fullName evidence="3">Uncharacterized protein</fullName>
    </submittedName>
</protein>
<feature type="non-terminal residue" evidence="3">
    <location>
        <position position="300"/>
    </location>
</feature>
<dbReference type="EMBL" id="RWJN01000439">
    <property type="protein sequence ID" value="TCD61685.1"/>
    <property type="molecule type" value="Genomic_DNA"/>
</dbReference>
<dbReference type="OrthoDB" id="3236156at2759"/>
<keyword evidence="4" id="KW-1185">Reference proteome</keyword>
<comment type="caution">
    <text evidence="3">The sequence shown here is derived from an EMBL/GenBank/DDBJ whole genome shotgun (WGS) entry which is preliminary data.</text>
</comment>
<evidence type="ECO:0000256" key="1">
    <source>
        <dbReference type="SAM" id="Coils"/>
    </source>
</evidence>
<name>A0A4R0R933_9APHY</name>
<proteinExistence type="predicted"/>
<feature type="coiled-coil region" evidence="1">
    <location>
        <begin position="188"/>
        <end position="229"/>
    </location>
</feature>
<gene>
    <name evidence="3" type="ORF">EIP91_008036</name>
</gene>
<feature type="compositionally biased region" description="Polar residues" evidence="2">
    <location>
        <begin position="94"/>
        <end position="128"/>
    </location>
</feature>
<evidence type="ECO:0000313" key="4">
    <source>
        <dbReference type="Proteomes" id="UP000292702"/>
    </source>
</evidence>
<evidence type="ECO:0000256" key="2">
    <source>
        <dbReference type="SAM" id="MobiDB-lite"/>
    </source>
</evidence>
<feature type="compositionally biased region" description="Basic residues" evidence="2">
    <location>
        <begin position="1"/>
        <end position="19"/>
    </location>
</feature>
<sequence>MPRAIKRFNSKSPQKRRANIARAQPLGVAAAAAARALKAGRDPPIFTPPSPPPIPTTPTKPPKDPSQKPKLTPKSRKIKALDDFHKAAARTVHNVTRQFQRLQKKVTGSTTQSASNLPPGPTSFSESSGIGHLAANPSEVPGANSSHGPSLVFIPPVVGITPFDGIAQPDWRDDAFFSPPEAFDQTQLDRLRMDKDALRKRLERTVTQLVALEKENAALREKRDASRGTYSVKDGKGVVTPETRQLIRHMVQLGTPMENVFKIICAVLGVACVDVEGSFSGQTVHRVVLEGGVLATLQIA</sequence>